<feature type="compositionally biased region" description="Basic and acidic residues" evidence="1">
    <location>
        <begin position="39"/>
        <end position="50"/>
    </location>
</feature>
<feature type="compositionally biased region" description="Basic residues" evidence="1">
    <location>
        <begin position="16"/>
        <end position="27"/>
    </location>
</feature>
<feature type="compositionally biased region" description="Polar residues" evidence="1">
    <location>
        <begin position="1"/>
        <end position="10"/>
    </location>
</feature>
<dbReference type="OrthoDB" id="10379389at2759"/>
<dbReference type="AlphaFoldDB" id="D7G1A8"/>
<keyword evidence="3" id="KW-1185">Reference proteome</keyword>
<dbReference type="EMBL" id="FN649760">
    <property type="protein sequence ID" value="CBJ33218.1"/>
    <property type="molecule type" value="Genomic_DNA"/>
</dbReference>
<sequence>MASEETSAAGISSLFAKKKGKKGKKTKGSNLNLDSGIPKTEEKPKIEKLQEILGGPGPAEDDGWDDVVEKKSVVATGGKHVSDLIDMTALMTEDESTAAKLEKQDIKQAFHDARTVKEAEKKEEPQQEEAKEEETATKPKGLSGDIFGGGAARSAGGLGGGWKQRMEERELKQRQEALSVNNTSAFPSLKDAMSALSIR</sequence>
<evidence type="ECO:0000313" key="3">
    <source>
        <dbReference type="Proteomes" id="UP000002630"/>
    </source>
</evidence>
<reference evidence="2 3" key="1">
    <citation type="journal article" date="2010" name="Nature">
        <title>The Ectocarpus genome and the independent evolution of multicellularity in brown algae.</title>
        <authorList>
            <person name="Cock J.M."/>
            <person name="Sterck L."/>
            <person name="Rouze P."/>
            <person name="Scornet D."/>
            <person name="Allen A.E."/>
            <person name="Amoutzias G."/>
            <person name="Anthouard V."/>
            <person name="Artiguenave F."/>
            <person name="Aury J.M."/>
            <person name="Badger J.H."/>
            <person name="Beszteri B."/>
            <person name="Billiau K."/>
            <person name="Bonnet E."/>
            <person name="Bothwell J.H."/>
            <person name="Bowler C."/>
            <person name="Boyen C."/>
            <person name="Brownlee C."/>
            <person name="Carrano C.J."/>
            <person name="Charrier B."/>
            <person name="Cho G.Y."/>
            <person name="Coelho S.M."/>
            <person name="Collen J."/>
            <person name="Corre E."/>
            <person name="Da Silva C."/>
            <person name="Delage L."/>
            <person name="Delaroque N."/>
            <person name="Dittami S.M."/>
            <person name="Doulbeau S."/>
            <person name="Elias M."/>
            <person name="Farnham G."/>
            <person name="Gachon C.M."/>
            <person name="Gschloessl B."/>
            <person name="Heesch S."/>
            <person name="Jabbari K."/>
            <person name="Jubin C."/>
            <person name="Kawai H."/>
            <person name="Kimura K."/>
            <person name="Kloareg B."/>
            <person name="Kupper F.C."/>
            <person name="Lang D."/>
            <person name="Le Bail A."/>
            <person name="Leblanc C."/>
            <person name="Lerouge P."/>
            <person name="Lohr M."/>
            <person name="Lopez P.J."/>
            <person name="Martens C."/>
            <person name="Maumus F."/>
            <person name="Michel G."/>
            <person name="Miranda-Saavedra D."/>
            <person name="Morales J."/>
            <person name="Moreau H."/>
            <person name="Motomura T."/>
            <person name="Nagasato C."/>
            <person name="Napoli C.A."/>
            <person name="Nelson D.R."/>
            <person name="Nyvall-Collen P."/>
            <person name="Peters A.F."/>
            <person name="Pommier C."/>
            <person name="Potin P."/>
            <person name="Poulain J."/>
            <person name="Quesneville H."/>
            <person name="Read B."/>
            <person name="Rensing S.A."/>
            <person name="Ritter A."/>
            <person name="Rousvoal S."/>
            <person name="Samanta M."/>
            <person name="Samson G."/>
            <person name="Schroeder D.C."/>
            <person name="Segurens B."/>
            <person name="Strittmatter M."/>
            <person name="Tonon T."/>
            <person name="Tregear J.W."/>
            <person name="Valentin K."/>
            <person name="von Dassow P."/>
            <person name="Yamagishi T."/>
            <person name="Van de Peer Y."/>
            <person name="Wincker P."/>
        </authorList>
    </citation>
    <scope>NUCLEOTIDE SEQUENCE [LARGE SCALE GENOMIC DNA]</scope>
    <source>
        <strain evidence="3">Ec32 / CCAP1310/4</strain>
    </source>
</reference>
<organism evidence="2 3">
    <name type="scientific">Ectocarpus siliculosus</name>
    <name type="common">Brown alga</name>
    <name type="synonym">Conferva siliculosa</name>
    <dbReference type="NCBI Taxonomy" id="2880"/>
    <lineage>
        <taxon>Eukaryota</taxon>
        <taxon>Sar</taxon>
        <taxon>Stramenopiles</taxon>
        <taxon>Ochrophyta</taxon>
        <taxon>PX clade</taxon>
        <taxon>Phaeophyceae</taxon>
        <taxon>Ectocarpales</taxon>
        <taxon>Ectocarpaceae</taxon>
        <taxon>Ectocarpus</taxon>
    </lineage>
</organism>
<proteinExistence type="predicted"/>
<feature type="region of interest" description="Disordered" evidence="1">
    <location>
        <begin position="1"/>
        <end position="64"/>
    </location>
</feature>
<accession>D7G1A8</accession>
<evidence type="ECO:0000313" key="2">
    <source>
        <dbReference type="EMBL" id="CBJ33218.1"/>
    </source>
</evidence>
<feature type="compositionally biased region" description="Gly residues" evidence="1">
    <location>
        <begin position="146"/>
        <end position="162"/>
    </location>
</feature>
<dbReference type="Proteomes" id="UP000002630">
    <property type="component" value="Unassembled WGS sequence"/>
</dbReference>
<feature type="region of interest" description="Disordered" evidence="1">
    <location>
        <begin position="112"/>
        <end position="179"/>
    </location>
</feature>
<evidence type="ECO:0000256" key="1">
    <source>
        <dbReference type="SAM" id="MobiDB-lite"/>
    </source>
</evidence>
<dbReference type="InParanoid" id="D7G1A8"/>
<gene>
    <name evidence="2" type="ORF">Esi_0444_0011</name>
</gene>
<name>D7G1A8_ECTSI</name>
<feature type="compositionally biased region" description="Basic and acidic residues" evidence="1">
    <location>
        <begin position="112"/>
        <end position="137"/>
    </location>
</feature>
<protein>
    <submittedName>
        <fullName evidence="2">Uncharacterized protein</fullName>
    </submittedName>
</protein>
<feature type="compositionally biased region" description="Basic and acidic residues" evidence="1">
    <location>
        <begin position="164"/>
        <end position="175"/>
    </location>
</feature>